<protein>
    <submittedName>
        <fullName evidence="1">tRNA pseudouridine synthase B</fullName>
    </submittedName>
</protein>
<evidence type="ECO:0000313" key="1">
    <source>
        <dbReference type="EMBL" id="KAK1903436.1"/>
    </source>
</evidence>
<proteinExistence type="predicted"/>
<name>A0AAD9CM16_DISEL</name>
<accession>A0AAD9CM16</accession>
<organism evidence="1 2">
    <name type="scientific">Dissostichus eleginoides</name>
    <name type="common">Patagonian toothfish</name>
    <name type="synonym">Dissostichus amissus</name>
    <dbReference type="NCBI Taxonomy" id="100907"/>
    <lineage>
        <taxon>Eukaryota</taxon>
        <taxon>Metazoa</taxon>
        <taxon>Chordata</taxon>
        <taxon>Craniata</taxon>
        <taxon>Vertebrata</taxon>
        <taxon>Euteleostomi</taxon>
        <taxon>Actinopterygii</taxon>
        <taxon>Neopterygii</taxon>
        <taxon>Teleostei</taxon>
        <taxon>Neoteleostei</taxon>
        <taxon>Acanthomorphata</taxon>
        <taxon>Eupercaria</taxon>
        <taxon>Perciformes</taxon>
        <taxon>Notothenioidei</taxon>
        <taxon>Nototheniidae</taxon>
        <taxon>Dissostichus</taxon>
    </lineage>
</organism>
<gene>
    <name evidence="1" type="ORF">KUDE01_006392</name>
</gene>
<dbReference type="Proteomes" id="UP001228049">
    <property type="component" value="Unassembled WGS sequence"/>
</dbReference>
<reference evidence="1" key="1">
    <citation type="submission" date="2023-04" db="EMBL/GenBank/DDBJ databases">
        <title>Chromosome-level genome of Chaenocephalus aceratus.</title>
        <authorList>
            <person name="Park H."/>
        </authorList>
    </citation>
    <scope>NUCLEOTIDE SEQUENCE</scope>
    <source>
        <strain evidence="1">DE</strain>
        <tissue evidence="1">Muscle</tissue>
    </source>
</reference>
<dbReference type="AlphaFoldDB" id="A0AAD9CM16"/>
<comment type="caution">
    <text evidence="1">The sequence shown here is derived from an EMBL/GenBank/DDBJ whole genome shotgun (WGS) entry which is preliminary data.</text>
</comment>
<sequence>CLILSMLLETLYQRPVGVQQIKVAGRRSCQQRIISGKMTGTVRGPETDSSFVQLWADFTAPQTHCLPKEHSKAILRRLGALGAGVCLSLPWRGRGVELQSHTLRANFSSDSLLNTTQ</sequence>
<dbReference type="EMBL" id="JASDAP010000005">
    <property type="protein sequence ID" value="KAK1903436.1"/>
    <property type="molecule type" value="Genomic_DNA"/>
</dbReference>
<feature type="non-terminal residue" evidence="1">
    <location>
        <position position="117"/>
    </location>
</feature>
<keyword evidence="2" id="KW-1185">Reference proteome</keyword>
<feature type="non-terminal residue" evidence="1">
    <location>
        <position position="1"/>
    </location>
</feature>
<evidence type="ECO:0000313" key="2">
    <source>
        <dbReference type="Proteomes" id="UP001228049"/>
    </source>
</evidence>